<proteinExistence type="predicted"/>
<name>A0ABY2SBK6_9PSEU</name>
<evidence type="ECO:0000313" key="2">
    <source>
        <dbReference type="Proteomes" id="UP000309992"/>
    </source>
</evidence>
<comment type="caution">
    <text evidence="1">The sequence shown here is derived from an EMBL/GenBank/DDBJ whole genome shotgun (WGS) entry which is preliminary data.</text>
</comment>
<accession>A0ABY2SBK6</accession>
<gene>
    <name evidence="1" type="ORF">FCN18_06755</name>
</gene>
<dbReference type="EMBL" id="SWMS01000002">
    <property type="protein sequence ID" value="TKG72911.1"/>
    <property type="molecule type" value="Genomic_DNA"/>
</dbReference>
<sequence>MALNQPEADYDLPCGRSLAGLWDRLDAVERGRADEHELTCPHCSTALRGLGDLRAATGELRAERPRPSRDLTERIMAAVRAEPRTPPAMLPLDAGRPGRTEVSDRAVAAVVRFAVDAIDGVRARRCLLRAMGVDEDGTTVVEGRLTVTVTYGADLSELLAVVRHRAAAACTASVGVRLSVLDIDVADVDDR</sequence>
<dbReference type="Proteomes" id="UP000309992">
    <property type="component" value="Unassembled WGS sequence"/>
</dbReference>
<organism evidence="1 2">
    <name type="scientific">Prauserella endophytica</name>
    <dbReference type="NCBI Taxonomy" id="1592324"/>
    <lineage>
        <taxon>Bacteria</taxon>
        <taxon>Bacillati</taxon>
        <taxon>Actinomycetota</taxon>
        <taxon>Actinomycetes</taxon>
        <taxon>Pseudonocardiales</taxon>
        <taxon>Pseudonocardiaceae</taxon>
        <taxon>Prauserella</taxon>
        <taxon>Prauserella coralliicola group</taxon>
    </lineage>
</organism>
<dbReference type="RefSeq" id="WP_137093871.1">
    <property type="nucleotide sequence ID" value="NZ_SWMS01000002.1"/>
</dbReference>
<protein>
    <submittedName>
        <fullName evidence="1">Asp23/Gls24 family envelope stress response protein</fullName>
    </submittedName>
</protein>
<reference evidence="1 2" key="1">
    <citation type="journal article" date="2015" name="Antonie Van Leeuwenhoek">
        <title>Prauserella endophytica sp. nov., an endophytic actinobacterium isolated from Tamarix taklamakanensis.</title>
        <authorList>
            <person name="Liu J.M."/>
            <person name="Habden X."/>
            <person name="Guo L."/>
            <person name="Tuo L."/>
            <person name="Jiang Z.K."/>
            <person name="Liu S.W."/>
            <person name="Liu X.F."/>
            <person name="Chen L."/>
            <person name="Li R.F."/>
            <person name="Zhang Y.Q."/>
            <person name="Sun C.H."/>
        </authorList>
    </citation>
    <scope>NUCLEOTIDE SEQUENCE [LARGE SCALE GENOMIC DNA]</scope>
    <source>
        <strain evidence="1 2">CGMCC 4.7182</strain>
    </source>
</reference>
<evidence type="ECO:0000313" key="1">
    <source>
        <dbReference type="EMBL" id="TKG72911.1"/>
    </source>
</evidence>
<keyword evidence="2" id="KW-1185">Reference proteome</keyword>